<dbReference type="HOGENOM" id="CLU_1057026_0_0_5"/>
<dbReference type="KEGG" id="pami:JCM7686_1490"/>
<evidence type="ECO:0000256" key="1">
    <source>
        <dbReference type="SAM" id="MobiDB-lite"/>
    </source>
</evidence>
<dbReference type="Pfam" id="PF07179">
    <property type="entry name" value="SseB"/>
    <property type="match status" value="1"/>
</dbReference>
<dbReference type="AlphaFoldDB" id="S5YTQ7"/>
<gene>
    <name evidence="3" type="ORF">JCM7686_1490</name>
</gene>
<evidence type="ECO:0000313" key="3">
    <source>
        <dbReference type="EMBL" id="AGT08591.1"/>
    </source>
</evidence>
<feature type="region of interest" description="Disordered" evidence="1">
    <location>
        <begin position="230"/>
        <end position="251"/>
    </location>
</feature>
<name>S5YTQ7_PARAH</name>
<dbReference type="PATRIC" id="fig|1367847.3.peg.1463"/>
<evidence type="ECO:0000313" key="4">
    <source>
        <dbReference type="Proteomes" id="UP000015480"/>
    </source>
</evidence>
<dbReference type="Proteomes" id="UP000015480">
    <property type="component" value="Chromosome"/>
</dbReference>
<dbReference type="STRING" id="1367847.JCM7686_1490"/>
<feature type="domain" description="SseB protein N-terminal" evidence="2">
    <location>
        <begin position="16"/>
        <end position="116"/>
    </location>
</feature>
<dbReference type="eggNOG" id="ENOG502Z7MU">
    <property type="taxonomic scope" value="Bacteria"/>
</dbReference>
<proteinExistence type="predicted"/>
<protein>
    <recommendedName>
        <fullName evidence="2">SseB protein N-terminal domain-containing protein</fullName>
    </recommendedName>
</protein>
<organism evidence="3 4">
    <name type="scientific">Paracoccus aminophilus JCM 7686</name>
    <dbReference type="NCBI Taxonomy" id="1367847"/>
    <lineage>
        <taxon>Bacteria</taxon>
        <taxon>Pseudomonadati</taxon>
        <taxon>Pseudomonadota</taxon>
        <taxon>Alphaproteobacteria</taxon>
        <taxon>Rhodobacterales</taxon>
        <taxon>Paracoccaceae</taxon>
        <taxon>Paracoccus</taxon>
    </lineage>
</organism>
<dbReference type="InterPro" id="IPR009839">
    <property type="entry name" value="SseB_N"/>
</dbReference>
<accession>S5YTQ7</accession>
<sequence length="251" mass="26906">MMTALDDLCPIPFHEASENARARILSRLADTELFVALTREPADDRAEILSFDLSGTKAALACDSEERLSEFMGRVVAYAAMPGRVLAALLGEAGSALLVNPGRPSELFLDASALDWLGQVLSAAPEEGGELRPSWLTAPTPEAIEIFLVPLAQRLADMVGLATSAALVAAVWPDGRRGHLLLLRGCADDSRAALAKAFAEFFSFLPMVEGGVDIGFAELDLPQGALLLDVPERKPEPEPVRRDPKAPPRLR</sequence>
<dbReference type="EMBL" id="CP006650">
    <property type="protein sequence ID" value="AGT08591.1"/>
    <property type="molecule type" value="Genomic_DNA"/>
</dbReference>
<evidence type="ECO:0000259" key="2">
    <source>
        <dbReference type="Pfam" id="PF07179"/>
    </source>
</evidence>
<reference evidence="3 4" key="1">
    <citation type="journal article" date="2014" name="BMC Genomics">
        <title>Architecture and functions of a multipartite genome of the methylotrophic bacterium Paracoccus aminophilus JCM 7686, containing primary and secondary chromids.</title>
        <authorList>
            <person name="Dziewit L."/>
            <person name="Czarnecki J."/>
            <person name="Wibberg D."/>
            <person name="Radlinska M."/>
            <person name="Mrozek P."/>
            <person name="Szymczak M."/>
            <person name="Schluter A."/>
            <person name="Puhler A."/>
            <person name="Bartosik D."/>
        </authorList>
    </citation>
    <scope>NUCLEOTIDE SEQUENCE [LARGE SCALE GENOMIC DNA]</scope>
    <source>
        <strain evidence="3">JCM 7686</strain>
    </source>
</reference>
<keyword evidence="4" id="KW-1185">Reference proteome</keyword>